<sequence length="91" mass="10060">MDFIRIGRLLSLLVVAFYLWSWRGDGGGGFELPLRGITWMALALAAIWIPEQLGQLSGLAGRRLDKPSPPVLVAILGWIMLILPALMYGLR</sequence>
<dbReference type="RefSeq" id="WP_284102997.1">
    <property type="nucleotide sequence ID" value="NZ_JARRAF010000046.1"/>
</dbReference>
<evidence type="ECO:0000256" key="1">
    <source>
        <dbReference type="SAM" id="Phobius"/>
    </source>
</evidence>
<gene>
    <name evidence="2" type="ORF">PZA18_21775</name>
</gene>
<name>A0ABT7E2X7_9NEIS</name>
<feature type="transmembrane region" description="Helical" evidence="1">
    <location>
        <begin position="34"/>
        <end position="50"/>
    </location>
</feature>
<organism evidence="2 3">
    <name type="scientific">Parachitinimonas caeni</name>
    <dbReference type="NCBI Taxonomy" id="3031301"/>
    <lineage>
        <taxon>Bacteria</taxon>
        <taxon>Pseudomonadati</taxon>
        <taxon>Pseudomonadota</taxon>
        <taxon>Betaproteobacteria</taxon>
        <taxon>Neisseriales</taxon>
        <taxon>Chitinibacteraceae</taxon>
        <taxon>Parachitinimonas</taxon>
    </lineage>
</organism>
<reference evidence="2" key="1">
    <citation type="submission" date="2023-03" db="EMBL/GenBank/DDBJ databases">
        <title>Chitinimonas shenzhenensis gen. nov., sp. nov., a novel member of family Burkholderiaceae isolated from activated sludge collected in Shen Zhen, China.</title>
        <authorList>
            <person name="Wang X."/>
        </authorList>
    </citation>
    <scope>NUCLEOTIDE SEQUENCE</scope>
    <source>
        <strain evidence="2">DQS-5</strain>
    </source>
</reference>
<evidence type="ECO:0000313" key="2">
    <source>
        <dbReference type="EMBL" id="MDK2126678.1"/>
    </source>
</evidence>
<keyword evidence="1" id="KW-0812">Transmembrane</keyword>
<evidence type="ECO:0000313" key="3">
    <source>
        <dbReference type="Proteomes" id="UP001172778"/>
    </source>
</evidence>
<proteinExistence type="predicted"/>
<keyword evidence="1" id="KW-0472">Membrane</keyword>
<keyword evidence="1" id="KW-1133">Transmembrane helix</keyword>
<dbReference type="EMBL" id="JARRAF010000046">
    <property type="protein sequence ID" value="MDK2126678.1"/>
    <property type="molecule type" value="Genomic_DNA"/>
</dbReference>
<evidence type="ECO:0008006" key="4">
    <source>
        <dbReference type="Google" id="ProtNLM"/>
    </source>
</evidence>
<protein>
    <recommendedName>
        <fullName evidence="4">Phospholipase D-like protein</fullName>
    </recommendedName>
</protein>
<comment type="caution">
    <text evidence="2">The sequence shown here is derived from an EMBL/GenBank/DDBJ whole genome shotgun (WGS) entry which is preliminary data.</text>
</comment>
<keyword evidence="3" id="KW-1185">Reference proteome</keyword>
<accession>A0ABT7E2X7</accession>
<dbReference type="Proteomes" id="UP001172778">
    <property type="component" value="Unassembled WGS sequence"/>
</dbReference>
<feature type="transmembrane region" description="Helical" evidence="1">
    <location>
        <begin position="70"/>
        <end position="90"/>
    </location>
</feature>
<feature type="transmembrane region" description="Helical" evidence="1">
    <location>
        <begin position="6"/>
        <end position="22"/>
    </location>
</feature>